<feature type="region of interest" description="Disordered" evidence="7">
    <location>
        <begin position="272"/>
        <end position="469"/>
    </location>
</feature>
<dbReference type="PANTHER" id="PTHR19376:SF32">
    <property type="entry name" value="DNA-DIRECTED RNA POLYMERASE III SUBUNIT RPC1"/>
    <property type="match status" value="1"/>
</dbReference>
<dbReference type="SMART" id="SM00663">
    <property type="entry name" value="RPOLA_N"/>
    <property type="match status" value="1"/>
</dbReference>
<feature type="region of interest" description="Disordered" evidence="7">
    <location>
        <begin position="2141"/>
        <end position="2180"/>
    </location>
</feature>
<dbReference type="InterPro" id="IPR045867">
    <property type="entry name" value="DNA-dir_RpoC_beta_prime"/>
</dbReference>
<dbReference type="InterPro" id="IPR044893">
    <property type="entry name" value="RNA_pol_Rpb1_clamp_domain"/>
</dbReference>
<feature type="compositionally biased region" description="Acidic residues" evidence="7">
    <location>
        <begin position="349"/>
        <end position="387"/>
    </location>
</feature>
<comment type="similarity">
    <text evidence="6">Belongs to the RNA polymerase beta' chain family.</text>
</comment>
<feature type="compositionally biased region" description="Basic and acidic residues" evidence="7">
    <location>
        <begin position="502"/>
        <end position="520"/>
    </location>
</feature>
<dbReference type="PANTHER" id="PTHR19376">
    <property type="entry name" value="DNA-DIRECTED RNA POLYMERASE"/>
    <property type="match status" value="1"/>
</dbReference>
<dbReference type="GO" id="GO:0003677">
    <property type="term" value="F:DNA binding"/>
    <property type="evidence" value="ECO:0007669"/>
    <property type="project" value="InterPro"/>
</dbReference>
<evidence type="ECO:0000259" key="8">
    <source>
        <dbReference type="SMART" id="SM00663"/>
    </source>
</evidence>
<dbReference type="Gene3D" id="6.20.50.80">
    <property type="match status" value="1"/>
</dbReference>
<evidence type="ECO:0000313" key="9">
    <source>
        <dbReference type="EMBL" id="AYV86510.1"/>
    </source>
</evidence>
<dbReference type="InterPro" id="IPR007081">
    <property type="entry name" value="RNA_pol_Rpb1_5"/>
</dbReference>
<comment type="catalytic activity">
    <reaction evidence="5 6">
        <text>RNA(n) + a ribonucleoside 5'-triphosphate = RNA(n+1) + diphosphate</text>
        <dbReference type="Rhea" id="RHEA:21248"/>
        <dbReference type="Rhea" id="RHEA-COMP:14527"/>
        <dbReference type="Rhea" id="RHEA-COMP:17342"/>
        <dbReference type="ChEBI" id="CHEBI:33019"/>
        <dbReference type="ChEBI" id="CHEBI:61557"/>
        <dbReference type="ChEBI" id="CHEBI:140395"/>
        <dbReference type="EC" id="2.7.7.6"/>
    </reaction>
</comment>
<keyword evidence="2 6" id="KW-0808">Transferase</keyword>
<accession>A0A3G5AH82</accession>
<evidence type="ECO:0000256" key="4">
    <source>
        <dbReference type="ARBA" id="ARBA00023163"/>
    </source>
</evidence>
<evidence type="ECO:0000256" key="5">
    <source>
        <dbReference type="ARBA" id="ARBA00048552"/>
    </source>
</evidence>
<protein>
    <recommendedName>
        <fullName evidence="6">DNA-directed RNA polymerase subunit</fullName>
        <ecNumber evidence="6">2.7.7.6</ecNumber>
    </recommendedName>
</protein>
<dbReference type="Gene3D" id="3.30.1490.180">
    <property type="entry name" value="RNA polymerase ii"/>
    <property type="match status" value="1"/>
</dbReference>
<dbReference type="GO" id="GO:0000428">
    <property type="term" value="C:DNA-directed RNA polymerase complex"/>
    <property type="evidence" value="ECO:0007669"/>
    <property type="project" value="UniProtKB-KW"/>
</dbReference>
<feature type="region of interest" description="Disordered" evidence="7">
    <location>
        <begin position="485"/>
        <end position="522"/>
    </location>
</feature>
<comment type="function">
    <text evidence="6">DNA-dependent RNA polymerase catalyzes the transcription of DNA into RNA using the four ribonucleoside triphosphates as substrates.</text>
</comment>
<evidence type="ECO:0000256" key="7">
    <source>
        <dbReference type="SAM" id="MobiDB-lite"/>
    </source>
</evidence>
<dbReference type="Pfam" id="PF04998">
    <property type="entry name" value="RNA_pol_Rpb1_5"/>
    <property type="match status" value="1"/>
</dbReference>
<dbReference type="Gene3D" id="1.10.132.30">
    <property type="match status" value="1"/>
</dbReference>
<dbReference type="InterPro" id="IPR006592">
    <property type="entry name" value="RNA_pol_N"/>
</dbReference>
<gene>
    <name evidence="9" type="ORF">Sylvanvirus2_6</name>
</gene>
<dbReference type="Gene3D" id="2.40.40.20">
    <property type="match status" value="1"/>
</dbReference>
<dbReference type="Gene3D" id="1.10.274.100">
    <property type="entry name" value="RNA polymerase Rpb1, domain 3"/>
    <property type="match status" value="1"/>
</dbReference>
<dbReference type="InterPro" id="IPR007083">
    <property type="entry name" value="RNA_pol_Rpb1_4"/>
</dbReference>
<dbReference type="EC" id="2.7.7.6" evidence="6"/>
<name>A0A3G5AH82_9VIRU</name>
<feature type="compositionally biased region" description="Low complexity" evidence="7">
    <location>
        <begin position="2232"/>
        <end position="2243"/>
    </location>
</feature>
<proteinExistence type="inferred from homology"/>
<dbReference type="Pfam" id="PF04997">
    <property type="entry name" value="RNA_pol_Rpb1_1"/>
    <property type="match status" value="1"/>
</dbReference>
<feature type="compositionally biased region" description="Acidic residues" evidence="7">
    <location>
        <begin position="394"/>
        <end position="451"/>
    </location>
</feature>
<keyword evidence="4 6" id="KW-0804">Transcription</keyword>
<dbReference type="EMBL" id="MK072508">
    <property type="protein sequence ID" value="AYV86510.1"/>
    <property type="molecule type" value="Genomic_DNA"/>
</dbReference>
<dbReference type="InterPro" id="IPR038120">
    <property type="entry name" value="Rpb1_funnel_sf"/>
</dbReference>
<evidence type="ECO:0000256" key="2">
    <source>
        <dbReference type="ARBA" id="ARBA00022679"/>
    </source>
</evidence>
<feature type="domain" description="RNA polymerase N-terminal" evidence="8">
    <location>
        <begin position="614"/>
        <end position="932"/>
    </location>
</feature>
<dbReference type="Gene3D" id="4.10.860.120">
    <property type="entry name" value="RNA polymerase II, clamp domain"/>
    <property type="match status" value="1"/>
</dbReference>
<feature type="compositionally biased region" description="Basic residues" evidence="7">
    <location>
        <begin position="2244"/>
        <end position="2269"/>
    </location>
</feature>
<organism evidence="9">
    <name type="scientific">Sylvanvirus sp</name>
    <dbReference type="NCBI Taxonomy" id="2487774"/>
    <lineage>
        <taxon>Viruses</taxon>
    </lineage>
</organism>
<feature type="region of interest" description="Disordered" evidence="7">
    <location>
        <begin position="2223"/>
        <end position="2269"/>
    </location>
</feature>
<dbReference type="InterPro" id="IPR042102">
    <property type="entry name" value="RNA_pol_Rpb1_3_sf"/>
</dbReference>
<dbReference type="GO" id="GO:0003899">
    <property type="term" value="F:DNA-directed RNA polymerase activity"/>
    <property type="evidence" value="ECO:0007669"/>
    <property type="project" value="UniProtKB-EC"/>
</dbReference>
<sequence>MLGFLQQKQAYARRRKLEEEQTEGSSASTKIYSSATLSTAHQDTRLKLYTDSKAPIRVAPLFPRSSAPAGEVYQVSIHILSDAEKLKSSVCLVDNIRAFDKNEPHPNGLYDLRMGPCDLKHLCATCGDNLHECNKHNGHMLLWRYKYMVCYLSTIYKLLNTECHECHQIRIPPSHPVFKRAMATTNPYERLNKLFNYCRKVDYCGNVDPHKMQTPSSSTSSPISSAHQVLEFLKYLKDRREHPDKVPYRGCGALQRVYVQNKKEPLNIRCFDRIPPVKTKRPTSKASAQKASKARTKSKKGRKRKNDEDEDEMDDDMDTDDMGDGDIDADGDMSMDLMDGNDGGHEAELEGDIEDVEDADHLDDVVDGEDPENVDADNADDPDDPVDEGGRDIEDPDVAMDTEELPLENPDIEGIDNGLQEEDELGQEDPGDIEEVGTGEEDDDEEEEDDGASTSSETDPEEESDVEHQQEMGALLKTYTDQCERSVNDATSDSIDQDSHEEDPGHLASMEKTKPSHHLDSLGPVTESFLAIPFKDLREWFLRQSQRGPIHMVPFCCMATHRKRKVGPAAKATLPPFDENSEYMFTPNEAYGILRDISPHDYYVLGFGGESIPSSLCYRVMIISPAAVQMRAGGAVMQSQKHHGDSDIIKNLRRIIMVSRDVKHHHTMVLNAVKNKDKNFDDLLRKLYQVEELLHLLVGAYVHRDQSGIAHSSVGRNKVPSKSIIDNFLDKAGRVRGQLGAKRNDGSARAIISPANGFDIDEVGVPKYIAMKTTEMEMVDPYNLIRLQQHVNNGPYTYPGAKKIYHGDGRQSDLHFTKAKDRLLRPGKVVERHQARGDKVIMNRAPSLHRQSMMGHTVVPIPESSLFIPTNVCLPYNADFDGDEMNEHVPRSLKSEVEIRELMATDFQVVGAQDRPLLGGRQNGILQTYAMTDNRRFYTQEDVFDAASQLRYFHATDRAYPLPACWQWSTNSKRFEPVWTGKQLFDLLWPNGVNPFCYRQTGPCSEEALFANQYFCIHAGRYLSGQGRKDQFSTSRGAISQKMYFSCGPELTRQFWSDHSRLIQQRIRPDGCTASNEHLALPDELLATIQTTAEKGLVTITQQCLDMVKTLHTTPCLDSTSVQKPFTIQSCRQLKIEGETLNALDKLTRQLGELDEEYQWTRNIHPFQMMSNSYINLVDSGTKGKDAHWKQTRVCGGQVTVQGARTQLGFGARSFPHMAPHCLLPTFRGYISNSYVRGQTPIEAFCNSQTGGQALAEAHTIISNVGYLQRRMGKALEDLMCQYDATVRGGHKQVTTFVYGEDGIDPSAVHVEYLPWIGWTRARLRHHFEWRDVLQAKNEVDVLDISVREELQGLLKEETDRICHWLDRLIQYRVSFDMVDHMKPIFKSQEEINSMIQHATLPCDVKIPLQFEERLISSKLVRWSKFNLEDRAIFLEGTLQWMMYSAKGQALRTELMNVNNMSEHALDHPATPYIVLKIVQAIHDLIGCILNLPSPRVKLFSALFTCMSTRQICTHHQLSFVQLIWVSHSLIMDYVRALVHPGEMVGPSAAQSASEPTAQMTLSSFHLPGGRGKEEHLTIPRLEEIMRNAEEIAQSIIRAPILESLAHKPHVIELMKKYLRHRMVAFFIHRVQITTVHDSSETTEFQSNEVNRAHSLAHITQRLFKVFHEDQSKYTKPANQPVRVQPVVLSDALYDQIEGTDMKQEDEVADRRTDGLIQECHTKTHQLSVSSIDISNTQIHPTGSNNLSSTYGSLRPSDVYAPYILTFQFKKAEVLEHGLTLLDILNMFCKRVKHSAHLHKWTVSPIPDKQWEIKVHLCCHSKEYLGFWKKTAFKLVKEVTDHDKKFGAAWTPSSVSAAFVDSTPDNEVAHHQRVLKMFESAFLSISVIGDPKISNLSVEKACYWFQDDETEDWKPSERTLLDMKGTDLSTLLTMPGIDVSCLYSNNIHQVEKNLDVHAAMYTTFREIKKVYDHNDGYVNTAPLWLIVMFMGRTGQLSAFTRTGFNEDVLLGFMKKMSFEKILSYILQGAQAGDVDKLLNVISNILIGKIPPIGTELPTIRQVLDATTIPPILFPWIEATWHDNQRTLDRRMMPEMSSNLSREWNYRDCSTFSELSLVLPDYSRWKLADGQVMDLVIPVSSSMNSSTNSAVSTSSSGLDTTKHPNSKKFKKGGLSQTNAFDTSQLNPQELLVHIESRSKEIARLIRFSGYYVPVSYKAIVKQGGTAGPNLKATKTNLSSSNPKSKSSHSHSHSSKPKTTSKKRRAPASTS</sequence>
<dbReference type="Pfam" id="PF04983">
    <property type="entry name" value="RNA_pol_Rpb1_3"/>
    <property type="match status" value="1"/>
</dbReference>
<reference evidence="9" key="1">
    <citation type="submission" date="2018-10" db="EMBL/GenBank/DDBJ databases">
        <title>Hidden diversity of soil giant viruses.</title>
        <authorList>
            <person name="Schulz F."/>
            <person name="Alteio L."/>
            <person name="Goudeau D."/>
            <person name="Ryan E.M."/>
            <person name="Malmstrom R.R."/>
            <person name="Blanchard J."/>
            <person name="Woyke T."/>
        </authorList>
    </citation>
    <scope>NUCLEOTIDE SEQUENCE</scope>
    <source>
        <strain evidence="9">SYV1</strain>
    </source>
</reference>
<evidence type="ECO:0000256" key="3">
    <source>
        <dbReference type="ARBA" id="ARBA00022695"/>
    </source>
</evidence>
<feature type="compositionally biased region" description="Basic residues" evidence="7">
    <location>
        <begin position="292"/>
        <end position="304"/>
    </location>
</feature>
<dbReference type="InterPro" id="IPR007066">
    <property type="entry name" value="RNA_pol_Rpb1_3"/>
</dbReference>
<dbReference type="GO" id="GO:0006351">
    <property type="term" value="P:DNA-templated transcription"/>
    <property type="evidence" value="ECO:0007669"/>
    <property type="project" value="InterPro"/>
</dbReference>
<dbReference type="InterPro" id="IPR007080">
    <property type="entry name" value="RNA_pol_Rpb1_1"/>
</dbReference>
<dbReference type="SUPFAM" id="SSF64484">
    <property type="entry name" value="beta and beta-prime subunits of DNA dependent RNA-polymerase"/>
    <property type="match status" value="2"/>
</dbReference>
<keyword evidence="3 6" id="KW-0548">Nucleotidyltransferase</keyword>
<dbReference type="Pfam" id="PF05000">
    <property type="entry name" value="RNA_pol_Rpb1_4"/>
    <property type="match status" value="1"/>
</dbReference>
<dbReference type="Pfam" id="PF00623">
    <property type="entry name" value="RNA_pol_Rpb1_2"/>
    <property type="match status" value="1"/>
</dbReference>
<evidence type="ECO:0000256" key="1">
    <source>
        <dbReference type="ARBA" id="ARBA00022478"/>
    </source>
</evidence>
<feature type="compositionally biased region" description="Low complexity" evidence="7">
    <location>
        <begin position="2141"/>
        <end position="2155"/>
    </location>
</feature>
<keyword evidence="1 6" id="KW-0240">DNA-directed RNA polymerase</keyword>
<dbReference type="InterPro" id="IPR000722">
    <property type="entry name" value="RNA_pol_asu"/>
</dbReference>
<feature type="compositionally biased region" description="Acidic residues" evidence="7">
    <location>
        <begin position="308"/>
        <end position="333"/>
    </location>
</feature>
<evidence type="ECO:0000256" key="6">
    <source>
        <dbReference type="RuleBase" id="RU004279"/>
    </source>
</evidence>